<feature type="region of interest" description="Disordered" evidence="1">
    <location>
        <begin position="108"/>
        <end position="153"/>
    </location>
</feature>
<feature type="compositionally biased region" description="Polar residues" evidence="1">
    <location>
        <begin position="108"/>
        <end position="121"/>
    </location>
</feature>
<evidence type="ECO:0000313" key="3">
    <source>
        <dbReference type="Proteomes" id="UP000314294"/>
    </source>
</evidence>
<reference evidence="2 3" key="1">
    <citation type="submission" date="2019-03" db="EMBL/GenBank/DDBJ databases">
        <title>First draft genome of Liparis tanakae, snailfish: a comprehensive survey of snailfish specific genes.</title>
        <authorList>
            <person name="Kim W."/>
            <person name="Song I."/>
            <person name="Jeong J.-H."/>
            <person name="Kim D."/>
            <person name="Kim S."/>
            <person name="Ryu S."/>
            <person name="Song J.Y."/>
            <person name="Lee S.K."/>
        </authorList>
    </citation>
    <scope>NUCLEOTIDE SEQUENCE [LARGE SCALE GENOMIC DNA]</scope>
    <source>
        <tissue evidence="2">Muscle</tissue>
    </source>
</reference>
<dbReference type="Proteomes" id="UP000314294">
    <property type="component" value="Unassembled WGS sequence"/>
</dbReference>
<proteinExistence type="predicted"/>
<organism evidence="2 3">
    <name type="scientific">Liparis tanakae</name>
    <name type="common">Tanaka's snailfish</name>
    <dbReference type="NCBI Taxonomy" id="230148"/>
    <lineage>
        <taxon>Eukaryota</taxon>
        <taxon>Metazoa</taxon>
        <taxon>Chordata</taxon>
        <taxon>Craniata</taxon>
        <taxon>Vertebrata</taxon>
        <taxon>Euteleostomi</taxon>
        <taxon>Actinopterygii</taxon>
        <taxon>Neopterygii</taxon>
        <taxon>Teleostei</taxon>
        <taxon>Neoteleostei</taxon>
        <taxon>Acanthomorphata</taxon>
        <taxon>Eupercaria</taxon>
        <taxon>Perciformes</taxon>
        <taxon>Cottioidei</taxon>
        <taxon>Cottales</taxon>
        <taxon>Liparidae</taxon>
        <taxon>Liparis</taxon>
    </lineage>
</organism>
<accession>A0A4Z2GVH9</accession>
<gene>
    <name evidence="2" type="ORF">EYF80_032170</name>
</gene>
<protein>
    <submittedName>
        <fullName evidence="2">Uncharacterized protein</fullName>
    </submittedName>
</protein>
<evidence type="ECO:0000256" key="1">
    <source>
        <dbReference type="SAM" id="MobiDB-lite"/>
    </source>
</evidence>
<evidence type="ECO:0000313" key="2">
    <source>
        <dbReference type="EMBL" id="TNN57568.1"/>
    </source>
</evidence>
<comment type="caution">
    <text evidence="2">The sequence shown here is derived from an EMBL/GenBank/DDBJ whole genome shotgun (WGS) entry which is preliminary data.</text>
</comment>
<dbReference type="EMBL" id="SRLO01000401">
    <property type="protein sequence ID" value="TNN57568.1"/>
    <property type="molecule type" value="Genomic_DNA"/>
</dbReference>
<name>A0A4Z2GVH9_9TELE</name>
<keyword evidence="3" id="KW-1185">Reference proteome</keyword>
<dbReference type="AlphaFoldDB" id="A0A4Z2GVH9"/>
<sequence length="153" mass="16229">MLAASSGVPVTTCTPAGLHSSTALFTKSATAGGSEGTEARERTPTLALTPPCLKERAGPSRQWGHPVKCRHAAPNWLHLEHHSDTERAHRHGSTCACRHKSVWSVQRSQAAGAQRGNNTQLDGAKSGEPAKATAGGQTPPHLWTTFHRRCGSN</sequence>